<proteinExistence type="predicted"/>
<reference evidence="1" key="1">
    <citation type="submission" date="2023-04" db="EMBL/GenBank/DDBJ databases">
        <title>Draft Genome sequencing of Naganishia species isolated from polar environments using Oxford Nanopore Technology.</title>
        <authorList>
            <person name="Leo P."/>
            <person name="Venkateswaran K."/>
        </authorList>
    </citation>
    <scope>NUCLEOTIDE SEQUENCE</scope>
    <source>
        <strain evidence="1">MNA-CCFEE 5425</strain>
    </source>
</reference>
<name>A0ACC2XHT0_9TREE</name>
<evidence type="ECO:0000313" key="2">
    <source>
        <dbReference type="Proteomes" id="UP001243375"/>
    </source>
</evidence>
<keyword evidence="2" id="KW-1185">Reference proteome</keyword>
<protein>
    <submittedName>
        <fullName evidence="1">Uncharacterized protein</fullName>
    </submittedName>
</protein>
<dbReference type="Proteomes" id="UP001243375">
    <property type="component" value="Unassembled WGS sequence"/>
</dbReference>
<organism evidence="1 2">
    <name type="scientific">Naganishia vaughanmartiniae</name>
    <dbReference type="NCBI Taxonomy" id="1424756"/>
    <lineage>
        <taxon>Eukaryota</taxon>
        <taxon>Fungi</taxon>
        <taxon>Dikarya</taxon>
        <taxon>Basidiomycota</taxon>
        <taxon>Agaricomycotina</taxon>
        <taxon>Tremellomycetes</taxon>
        <taxon>Filobasidiales</taxon>
        <taxon>Filobasidiaceae</taxon>
        <taxon>Naganishia</taxon>
    </lineage>
</organism>
<accession>A0ACC2XHT0</accession>
<evidence type="ECO:0000313" key="1">
    <source>
        <dbReference type="EMBL" id="KAJ9122282.1"/>
    </source>
</evidence>
<comment type="caution">
    <text evidence="1">The sequence shown here is derived from an EMBL/GenBank/DDBJ whole genome shotgun (WGS) entry which is preliminary data.</text>
</comment>
<sequence length="499" mass="54447">MEYESVSQGKRLGQVISSVIFCFLTAGVVFGYAALKPVLVDNQVYGELCEDGKGYCKASDIRMNFMFTLATVVTNGAALPIGSLLDKFGPQKTAIGGSIVFLLGNVVFGLQMTRGVFDSYIIGYVLLALGSPAIFLSQFHLSNAFPAYSGVILAAITGAFDASSVPYLIYRELYQRLGGVPSIRTFFWVYTAIPLLIILQQLLMGPKTIYDRGTDDAETSPLIHGPDEEDGFDELARARSPRHLQNHLSFDQDPVASGFSRLSYPVHAVATDNEYESAKALDAGKGDPVVGVMYGKGVKEQASSSWFWLIAVYLFVQMIRINWYLATVQSQLEFYTGNTELADTLTKAFTVLLPLGGIIGIPFVGLLLDRRTTLEATLVLMLFGLAFGVLTMLPQTVSQLIGIGFLVILRPLFYTYVSDFFAKIFGFVTFGRLYGLAMTISGFLGLLLTPMDIVTQTQLNGNYNPINITLIVVGALTNIAVAVRLYIRTAKGKIALDGR</sequence>
<gene>
    <name evidence="1" type="ORF">QFC22_001703</name>
</gene>
<dbReference type="EMBL" id="JASBWU010000004">
    <property type="protein sequence ID" value="KAJ9122282.1"/>
    <property type="molecule type" value="Genomic_DNA"/>
</dbReference>